<evidence type="ECO:0000259" key="2">
    <source>
        <dbReference type="PROSITE" id="PS50887"/>
    </source>
</evidence>
<dbReference type="Pfam" id="PF00990">
    <property type="entry name" value="GGDEF"/>
    <property type="match status" value="1"/>
</dbReference>
<comment type="caution">
    <text evidence="3">The sequence shown here is derived from an EMBL/GenBank/DDBJ whole genome shotgun (WGS) entry which is preliminary data.</text>
</comment>
<dbReference type="PANTHER" id="PTHR44757">
    <property type="entry name" value="DIGUANYLATE CYCLASE DGCP"/>
    <property type="match status" value="1"/>
</dbReference>
<dbReference type="RefSeq" id="WP_107988503.1">
    <property type="nucleotide sequence ID" value="NZ_QAYG01000001.1"/>
</dbReference>
<dbReference type="InterPro" id="IPR035919">
    <property type="entry name" value="EAL_sf"/>
</dbReference>
<gene>
    <name evidence="3" type="ORF">C8N35_1011063</name>
</gene>
<dbReference type="Gene3D" id="3.30.70.270">
    <property type="match status" value="1"/>
</dbReference>
<dbReference type="NCBIfam" id="TIGR00254">
    <property type="entry name" value="GGDEF"/>
    <property type="match status" value="1"/>
</dbReference>
<sequence>MDRLQTTEALRDILQDLQSENASLRLQAYQAKLLFTALQSLLSLDTGNDPFAIAFSSLHAVFEFHAAAVLEEEGETLECIAATEPVLVGTHWEKTRLMCKVMGGRAVARIEGGGRSPTPSCPTRVSSDQPAMFLPIRLEAKRGAIVLLRKVGQDEFTRDDATLGERFSLLVSQALAIRRRHLSETENQRLQEITRKLEHRAQHDDLTGIGNRAMLEKHGTEALAARREDEMIALVFIDVDRFKRINDYFGHETGDALLKEIAERLSVEARPADCVVRMSGDEFVMLISELPDMEAARARVERVRRTLCSAYEVEGNRIDVTSSIGISVCPEHGTDFQELRRNADFAMYRSKAERHGAAVFFSTEMGRDLYSSMQLERLLREAVADKAFEAALQPKVRIADRKVVGFEALARWREADGTIRSPAEFIRAATELGILNAVTFAVTDDALTAFDTLDARFGDETSISLNIAGVQANDPAFMSELVARIAASGRANRMILELTEDAMVQAPQFRALVQPMLGAAGIRVAIDDFGTGYSSLSVLAELDANELKIDRSFVTRIQHNPVNQRILRAIEKLAHAIGLQTVAEGVETQEELAYLQAESSVDIVQGYYFSPPMMVEDLMIWTRPDTSRRIYRIG</sequence>
<dbReference type="PROSITE" id="PS50887">
    <property type="entry name" value="GGDEF"/>
    <property type="match status" value="1"/>
</dbReference>
<dbReference type="CDD" id="cd01948">
    <property type="entry name" value="EAL"/>
    <property type="match status" value="1"/>
</dbReference>
<evidence type="ECO:0000313" key="4">
    <source>
        <dbReference type="Proteomes" id="UP000244081"/>
    </source>
</evidence>
<accession>A0A2T5VGZ4</accession>
<protein>
    <submittedName>
        <fullName evidence="3">Diguanylate cyclase/phosphodiesterase</fullName>
    </submittedName>
</protein>
<proteinExistence type="predicted"/>
<dbReference type="InterPro" id="IPR001633">
    <property type="entry name" value="EAL_dom"/>
</dbReference>
<reference evidence="3 4" key="1">
    <citation type="submission" date="2018-04" db="EMBL/GenBank/DDBJ databases">
        <title>Genomic Encyclopedia of Archaeal and Bacterial Type Strains, Phase II (KMG-II): from individual species to whole genera.</title>
        <authorList>
            <person name="Goeker M."/>
        </authorList>
    </citation>
    <scope>NUCLEOTIDE SEQUENCE [LARGE SCALE GENOMIC DNA]</scope>
    <source>
        <strain evidence="3 4">DSM 23382</strain>
    </source>
</reference>
<evidence type="ECO:0000259" key="1">
    <source>
        <dbReference type="PROSITE" id="PS50883"/>
    </source>
</evidence>
<dbReference type="OrthoDB" id="9814202at2"/>
<dbReference type="Pfam" id="PF00563">
    <property type="entry name" value="EAL"/>
    <property type="match status" value="1"/>
</dbReference>
<organism evidence="3 4">
    <name type="scientific">Breoghania corrubedonensis</name>
    <dbReference type="NCBI Taxonomy" id="665038"/>
    <lineage>
        <taxon>Bacteria</taxon>
        <taxon>Pseudomonadati</taxon>
        <taxon>Pseudomonadota</taxon>
        <taxon>Alphaproteobacteria</taxon>
        <taxon>Hyphomicrobiales</taxon>
        <taxon>Stappiaceae</taxon>
        <taxon>Breoghania</taxon>
    </lineage>
</organism>
<dbReference type="Gene3D" id="3.20.20.450">
    <property type="entry name" value="EAL domain"/>
    <property type="match status" value="1"/>
</dbReference>
<dbReference type="SUPFAM" id="SSF141868">
    <property type="entry name" value="EAL domain-like"/>
    <property type="match status" value="1"/>
</dbReference>
<dbReference type="InterPro" id="IPR043128">
    <property type="entry name" value="Rev_trsase/Diguanyl_cyclase"/>
</dbReference>
<dbReference type="InterPro" id="IPR029787">
    <property type="entry name" value="Nucleotide_cyclase"/>
</dbReference>
<dbReference type="SUPFAM" id="SSF55073">
    <property type="entry name" value="Nucleotide cyclase"/>
    <property type="match status" value="1"/>
</dbReference>
<dbReference type="SMART" id="SM00052">
    <property type="entry name" value="EAL"/>
    <property type="match status" value="1"/>
</dbReference>
<dbReference type="PROSITE" id="PS50883">
    <property type="entry name" value="EAL"/>
    <property type="match status" value="1"/>
</dbReference>
<dbReference type="PANTHER" id="PTHR44757:SF2">
    <property type="entry name" value="BIOFILM ARCHITECTURE MAINTENANCE PROTEIN MBAA"/>
    <property type="match status" value="1"/>
</dbReference>
<feature type="domain" description="GGDEF" evidence="2">
    <location>
        <begin position="230"/>
        <end position="363"/>
    </location>
</feature>
<keyword evidence="4" id="KW-1185">Reference proteome</keyword>
<name>A0A2T5VGZ4_9HYPH</name>
<dbReference type="SMART" id="SM00267">
    <property type="entry name" value="GGDEF"/>
    <property type="match status" value="1"/>
</dbReference>
<feature type="domain" description="EAL" evidence="1">
    <location>
        <begin position="372"/>
        <end position="626"/>
    </location>
</feature>
<dbReference type="CDD" id="cd01949">
    <property type="entry name" value="GGDEF"/>
    <property type="match status" value="1"/>
</dbReference>
<dbReference type="EMBL" id="QAYG01000001">
    <property type="protein sequence ID" value="PTW63014.1"/>
    <property type="molecule type" value="Genomic_DNA"/>
</dbReference>
<dbReference type="AlphaFoldDB" id="A0A2T5VGZ4"/>
<dbReference type="Proteomes" id="UP000244081">
    <property type="component" value="Unassembled WGS sequence"/>
</dbReference>
<dbReference type="InterPro" id="IPR052155">
    <property type="entry name" value="Biofilm_reg_signaling"/>
</dbReference>
<evidence type="ECO:0000313" key="3">
    <source>
        <dbReference type="EMBL" id="PTW63014.1"/>
    </source>
</evidence>
<dbReference type="InterPro" id="IPR000160">
    <property type="entry name" value="GGDEF_dom"/>
</dbReference>